<feature type="non-terminal residue" evidence="1">
    <location>
        <position position="1"/>
    </location>
</feature>
<evidence type="ECO:0000313" key="2">
    <source>
        <dbReference type="Proteomes" id="UP000681720"/>
    </source>
</evidence>
<protein>
    <submittedName>
        <fullName evidence="1">Uncharacterized protein</fullName>
    </submittedName>
</protein>
<gene>
    <name evidence="1" type="ORF">GIL414_LOCUS24285</name>
</gene>
<accession>A0A8S2T5S5</accession>
<name>A0A8S2T5S5_9BILA</name>
<reference evidence="1" key="1">
    <citation type="submission" date="2021-02" db="EMBL/GenBank/DDBJ databases">
        <authorList>
            <person name="Nowell W R."/>
        </authorList>
    </citation>
    <scope>NUCLEOTIDE SEQUENCE</scope>
</reference>
<dbReference type="Proteomes" id="UP000681720">
    <property type="component" value="Unassembled WGS sequence"/>
</dbReference>
<dbReference type="EMBL" id="CAJOBJ010029537">
    <property type="protein sequence ID" value="CAF4264830.1"/>
    <property type="molecule type" value="Genomic_DNA"/>
</dbReference>
<organism evidence="1 2">
    <name type="scientific">Rotaria magnacalcarata</name>
    <dbReference type="NCBI Taxonomy" id="392030"/>
    <lineage>
        <taxon>Eukaryota</taxon>
        <taxon>Metazoa</taxon>
        <taxon>Spiralia</taxon>
        <taxon>Gnathifera</taxon>
        <taxon>Rotifera</taxon>
        <taxon>Eurotatoria</taxon>
        <taxon>Bdelloidea</taxon>
        <taxon>Philodinida</taxon>
        <taxon>Philodinidae</taxon>
        <taxon>Rotaria</taxon>
    </lineage>
</organism>
<dbReference type="AlphaFoldDB" id="A0A8S2T5S5"/>
<sequence>VFVDVVDTEYNDSVTVQFLPTTQYNPFRIITSPGGGRVILEQPLLPDREFYNLTMQASDRLGHTSQ</sequence>
<comment type="caution">
    <text evidence="1">The sequence shown here is derived from an EMBL/GenBank/DDBJ whole genome shotgun (WGS) entry which is preliminary data.</text>
</comment>
<proteinExistence type="predicted"/>
<evidence type="ECO:0000313" key="1">
    <source>
        <dbReference type="EMBL" id="CAF4264830.1"/>
    </source>
</evidence>
<feature type="non-terminal residue" evidence="1">
    <location>
        <position position="66"/>
    </location>
</feature>